<comment type="caution">
    <text evidence="9">The sequence shown here is derived from an EMBL/GenBank/DDBJ whole genome shotgun (WGS) entry which is preliminary data.</text>
</comment>
<evidence type="ECO:0000313" key="10">
    <source>
        <dbReference type="Proteomes" id="UP000187046"/>
    </source>
</evidence>
<dbReference type="InterPro" id="IPR007353">
    <property type="entry name" value="DUF421"/>
</dbReference>
<evidence type="ECO:0000256" key="5">
    <source>
        <dbReference type="ARBA" id="ARBA00022989"/>
    </source>
</evidence>
<evidence type="ECO:0000256" key="2">
    <source>
        <dbReference type="ARBA" id="ARBA00006448"/>
    </source>
</evidence>
<comment type="similarity">
    <text evidence="2">Belongs to the UPF0702 family.</text>
</comment>
<accession>A0ABX3I173</accession>
<evidence type="ECO:0000259" key="8">
    <source>
        <dbReference type="Pfam" id="PF04239"/>
    </source>
</evidence>
<dbReference type="InterPro" id="IPR023090">
    <property type="entry name" value="UPF0702_alpha/beta_dom_sf"/>
</dbReference>
<keyword evidence="10" id="KW-1185">Reference proteome</keyword>
<evidence type="ECO:0000256" key="1">
    <source>
        <dbReference type="ARBA" id="ARBA00004651"/>
    </source>
</evidence>
<dbReference type="PANTHER" id="PTHR34582:SF5">
    <property type="entry name" value="UPF0702 TRANSMEMBRANE PROTEIN YETF"/>
    <property type="match status" value="1"/>
</dbReference>
<reference evidence="9 10" key="1">
    <citation type="submission" date="2016-12" db="EMBL/GenBank/DDBJ databases">
        <title>Bacillus phylogenomics.</title>
        <authorList>
            <person name="Dunlap C."/>
        </authorList>
    </citation>
    <scope>NUCLEOTIDE SEQUENCE [LARGE SCALE GENOMIC DNA]</scope>
    <source>
        <strain evidence="9 10">NRRL B-41327</strain>
    </source>
</reference>
<evidence type="ECO:0000313" key="9">
    <source>
        <dbReference type="EMBL" id="OMI25362.1"/>
    </source>
</evidence>
<keyword evidence="4 7" id="KW-0812">Transmembrane</keyword>
<proteinExistence type="inferred from homology"/>
<feature type="transmembrane region" description="Helical" evidence="7">
    <location>
        <begin position="67"/>
        <end position="89"/>
    </location>
</feature>
<evidence type="ECO:0000256" key="4">
    <source>
        <dbReference type="ARBA" id="ARBA00022692"/>
    </source>
</evidence>
<feature type="transmembrane region" description="Helical" evidence="7">
    <location>
        <begin position="34"/>
        <end position="55"/>
    </location>
</feature>
<evidence type="ECO:0000256" key="3">
    <source>
        <dbReference type="ARBA" id="ARBA00022475"/>
    </source>
</evidence>
<name>A0ABX3I173_9BACI</name>
<dbReference type="EMBL" id="MRBL01000024">
    <property type="protein sequence ID" value="OMI25362.1"/>
    <property type="molecule type" value="Genomic_DNA"/>
</dbReference>
<keyword evidence="6 7" id="KW-0472">Membrane</keyword>
<protein>
    <recommendedName>
        <fullName evidence="8">YetF C-terminal domain-containing protein</fullName>
    </recommendedName>
</protein>
<keyword evidence="3" id="KW-1003">Cell membrane</keyword>
<feature type="transmembrane region" description="Helical" evidence="7">
    <location>
        <begin position="7"/>
        <end position="28"/>
    </location>
</feature>
<dbReference type="PANTHER" id="PTHR34582">
    <property type="entry name" value="UPF0702 TRANSMEMBRANE PROTEIN YCAP"/>
    <property type="match status" value="1"/>
</dbReference>
<sequence>MFKRGKEVLVFMFLFKLILLFLVFILSVKLLGKSALAQLTPYDFGAIIFLAYLAFAPIKIEGMKDGVIGMIVIIIIHLLISRLSLFNWLNTFIIGRPTILIKHSKLIYKNLERSRYSLAELLSNLRASGYPDIKDIEYAILEANGEISILPKKELVPVTRKDLHIKPEYSGLPIAVVIEGKVQKQNLKIIHKDEEWLKNELKAKGYHQIKDIFYASVRDNDHSMTVITKDIDDQL</sequence>
<dbReference type="RefSeq" id="WP_076793605.1">
    <property type="nucleotide sequence ID" value="NZ_JAKYKF010000006.1"/>
</dbReference>
<organism evidence="9 10">
    <name type="scientific">Bacillus haynesii</name>
    <dbReference type="NCBI Taxonomy" id="1925021"/>
    <lineage>
        <taxon>Bacteria</taxon>
        <taxon>Bacillati</taxon>
        <taxon>Bacillota</taxon>
        <taxon>Bacilli</taxon>
        <taxon>Bacillales</taxon>
        <taxon>Bacillaceae</taxon>
        <taxon>Bacillus</taxon>
    </lineage>
</organism>
<gene>
    <name evidence="9" type="ORF">BTA31_19700</name>
</gene>
<dbReference type="Pfam" id="PF04239">
    <property type="entry name" value="DUF421"/>
    <property type="match status" value="1"/>
</dbReference>
<evidence type="ECO:0000256" key="6">
    <source>
        <dbReference type="ARBA" id="ARBA00023136"/>
    </source>
</evidence>
<feature type="domain" description="YetF C-terminal" evidence="8">
    <location>
        <begin position="86"/>
        <end position="217"/>
    </location>
</feature>
<evidence type="ECO:0000256" key="7">
    <source>
        <dbReference type="SAM" id="Phobius"/>
    </source>
</evidence>
<dbReference type="Gene3D" id="3.30.240.20">
    <property type="entry name" value="bsu07140 like domains"/>
    <property type="match status" value="2"/>
</dbReference>
<comment type="subcellular location">
    <subcellularLocation>
        <location evidence="1">Cell membrane</location>
        <topology evidence="1">Multi-pass membrane protein</topology>
    </subcellularLocation>
</comment>
<dbReference type="Proteomes" id="UP000187046">
    <property type="component" value="Unassembled WGS sequence"/>
</dbReference>
<keyword evidence="5 7" id="KW-1133">Transmembrane helix</keyword>